<dbReference type="RefSeq" id="WP_251780030.1">
    <property type="nucleotide sequence ID" value="NZ_JAMKFE010000012.1"/>
</dbReference>
<dbReference type="InterPro" id="IPR039498">
    <property type="entry name" value="NTP_transf_5"/>
</dbReference>
<name>A0ABT0YS38_9BURK</name>
<dbReference type="InterPro" id="IPR043519">
    <property type="entry name" value="NT_sf"/>
</dbReference>
<dbReference type="Proteomes" id="UP001165541">
    <property type="component" value="Unassembled WGS sequence"/>
</dbReference>
<sequence length="278" mass="31884">MPDAPLTPPSCDDLDPDTAAFYRQVLEILDDTGVSFLVGGAYAFACCTGIERQTKDLDLFLRRADYERAARALRAAGYRTDMAYPHWLAKVYAGKESKEFIDLIFNSGNGVTEVDDDWFRHAGEVPLLGRRVKVSPVEEMLWSKAFIMERERYDGADVAHLLRARAGDIDWHRLLDRFGAHWRVLFSHLVLFGFIYPDERNLMPGWVMRRLSDRLRLEEETPAPQDKVCEGTLLSRQQYLSDVEEQGYQDGRVVPHGNMSEEEIALWTEAIPERRSTP</sequence>
<comment type="caution">
    <text evidence="1">The sequence shown here is derived from an EMBL/GenBank/DDBJ whole genome shotgun (WGS) entry which is preliminary data.</text>
</comment>
<evidence type="ECO:0000313" key="2">
    <source>
        <dbReference type="Proteomes" id="UP001165541"/>
    </source>
</evidence>
<keyword evidence="2" id="KW-1185">Reference proteome</keyword>
<accession>A0ABT0YS38</accession>
<reference evidence="1" key="1">
    <citation type="submission" date="2022-05" db="EMBL/GenBank/DDBJ databases">
        <title>Schlegelella sp. nov., isolated from mangrove soil.</title>
        <authorList>
            <person name="Liu Y."/>
            <person name="Ge X."/>
            <person name="Liu W."/>
        </authorList>
    </citation>
    <scope>NUCLEOTIDE SEQUENCE</scope>
    <source>
        <strain evidence="1">S2-27</strain>
    </source>
</reference>
<protein>
    <submittedName>
        <fullName evidence="1">Nucleotidyltransferase family protein</fullName>
    </submittedName>
</protein>
<dbReference type="Pfam" id="PF14907">
    <property type="entry name" value="NTP_transf_5"/>
    <property type="match status" value="1"/>
</dbReference>
<evidence type="ECO:0000313" key="1">
    <source>
        <dbReference type="EMBL" id="MCM5681551.1"/>
    </source>
</evidence>
<proteinExistence type="predicted"/>
<dbReference type="EMBL" id="JAMKFE010000012">
    <property type="protein sequence ID" value="MCM5681551.1"/>
    <property type="molecule type" value="Genomic_DNA"/>
</dbReference>
<gene>
    <name evidence="1" type="ORF">M8A51_18650</name>
</gene>
<organism evidence="1 2">
    <name type="scientific">Caldimonas mangrovi</name>
    <dbReference type="NCBI Taxonomy" id="2944811"/>
    <lineage>
        <taxon>Bacteria</taxon>
        <taxon>Pseudomonadati</taxon>
        <taxon>Pseudomonadota</taxon>
        <taxon>Betaproteobacteria</taxon>
        <taxon>Burkholderiales</taxon>
        <taxon>Sphaerotilaceae</taxon>
        <taxon>Caldimonas</taxon>
    </lineage>
</organism>
<dbReference type="SUPFAM" id="SSF81301">
    <property type="entry name" value="Nucleotidyltransferase"/>
    <property type="match status" value="1"/>
</dbReference>
<dbReference type="Gene3D" id="3.30.460.40">
    <property type="match status" value="1"/>
</dbReference>